<dbReference type="GO" id="GO:0005634">
    <property type="term" value="C:nucleus"/>
    <property type="evidence" value="ECO:0007669"/>
    <property type="project" value="TreeGrafter"/>
</dbReference>
<evidence type="ECO:0000256" key="2">
    <source>
        <dbReference type="ARBA" id="ARBA00011738"/>
    </source>
</evidence>
<evidence type="ECO:0000313" key="11">
    <source>
        <dbReference type="EMBL" id="KAG5188875.1"/>
    </source>
</evidence>
<evidence type="ECO:0000256" key="4">
    <source>
        <dbReference type="ARBA" id="ARBA00022722"/>
    </source>
</evidence>
<dbReference type="GO" id="GO:0042781">
    <property type="term" value="F:3'-tRNA processing endoribonuclease activity"/>
    <property type="evidence" value="ECO:0007669"/>
    <property type="project" value="TreeGrafter"/>
</dbReference>
<protein>
    <submittedName>
        <fullName evidence="11">Beta-lactamase-like protein</fullName>
    </submittedName>
</protein>
<dbReference type="HAMAP" id="MF_01818">
    <property type="entry name" value="RNase_Z_BN"/>
    <property type="match status" value="1"/>
</dbReference>
<evidence type="ECO:0000259" key="10">
    <source>
        <dbReference type="Pfam" id="PF00753"/>
    </source>
</evidence>
<evidence type="ECO:0000256" key="6">
    <source>
        <dbReference type="ARBA" id="ARBA00022759"/>
    </source>
</evidence>
<reference evidence="11" key="1">
    <citation type="submission" date="2021-02" db="EMBL/GenBank/DDBJ databases">
        <title>First Annotated Genome of the Yellow-green Alga Tribonema minus.</title>
        <authorList>
            <person name="Mahan K.M."/>
        </authorList>
    </citation>
    <scope>NUCLEOTIDE SEQUENCE</scope>
    <source>
        <strain evidence="11">UTEX B ZZ1240</strain>
    </source>
</reference>
<evidence type="ECO:0000313" key="12">
    <source>
        <dbReference type="Proteomes" id="UP000664859"/>
    </source>
</evidence>
<keyword evidence="8" id="KW-0862">Zinc</keyword>
<comment type="subunit">
    <text evidence="2">Homodimer.</text>
</comment>
<dbReference type="InterPro" id="IPR036866">
    <property type="entry name" value="RibonucZ/Hydroxyglut_hydro"/>
</dbReference>
<comment type="cofactor">
    <cofactor evidence="1">
        <name>Zn(2+)</name>
        <dbReference type="ChEBI" id="CHEBI:29105"/>
    </cofactor>
</comment>
<dbReference type="SUPFAM" id="SSF56281">
    <property type="entry name" value="Metallo-hydrolase/oxidoreductase"/>
    <property type="match status" value="1"/>
</dbReference>
<dbReference type="InterPro" id="IPR013471">
    <property type="entry name" value="RNase_Z/BN"/>
</dbReference>
<dbReference type="AlphaFoldDB" id="A0A836CJH3"/>
<evidence type="ECO:0000256" key="8">
    <source>
        <dbReference type="ARBA" id="ARBA00022833"/>
    </source>
</evidence>
<keyword evidence="6" id="KW-0255">Endonuclease</keyword>
<evidence type="ECO:0000256" key="9">
    <source>
        <dbReference type="SAM" id="MobiDB-lite"/>
    </source>
</evidence>
<keyword evidence="3" id="KW-0819">tRNA processing</keyword>
<gene>
    <name evidence="11" type="ORF">JKP88DRAFT_206455</name>
</gene>
<dbReference type="EMBL" id="JAFCMP010000061">
    <property type="protein sequence ID" value="KAG5188875.1"/>
    <property type="molecule type" value="Genomic_DNA"/>
</dbReference>
<feature type="domain" description="Metallo-beta-lactamase" evidence="10">
    <location>
        <begin position="116"/>
        <end position="171"/>
    </location>
</feature>
<dbReference type="InterPro" id="IPR001279">
    <property type="entry name" value="Metallo-B-lactamas"/>
</dbReference>
<evidence type="ECO:0000256" key="3">
    <source>
        <dbReference type="ARBA" id="ARBA00022694"/>
    </source>
</evidence>
<comment type="caution">
    <text evidence="11">The sequence shown here is derived from an EMBL/GenBank/DDBJ whole genome shotgun (WGS) entry which is preliminary data.</text>
</comment>
<sequence length="600" mass="65710">MQNPLQQQPYRQQQQQQQWQQQQQQRPPQQQQRQRQRRPRLLPRLPNTYTMGHTLGKRGPDEHEEKWLLRASANVVEFTDHPLLVDRWARAARIPASDLELVILGSASCVPSVTSRGVSCTALRLGGEVWLFDAGEGTQIQIQRSQLRPTRISKIFITHLHGDHLNGVPGLMCLMGQDKERDRNAPLELYGPPGLRMYIRAVMRCSYSRITPPYVVHELHGVPHLHGDFVHPPPPYQIHLDRDSLYGEVDGGRDIWPNDQGLWEVCTDAAGRSVVAGSMKHTVPCVGYVVTEPDKDGSLKPELFEDVLNRNQEAIRQAFGYRNHRRYMSDIKDGYVKGGSLTVPGDGTVLLYDEIMEPKRKGRKVVVLGDTCDASSLEAAAQGAELVVHEATNTYLSPWDTGDYATIEAQTIAHGHSTPHMAARFAQRVGARALVLTHFSPRYHGDDRPSSIALMERIARQAVRAGGFKRHQVHTAHDLLQLPIPYDEGWDAYVAADAAADAALAAASREWEARQAERQAAWAESNGAAAAGAAAVDAADDDAAEVADALDGAAALQAAAAAADELSADAAAAAAAPLGADATTEVDDAELAQRQFFGVA</sequence>
<organism evidence="11 12">
    <name type="scientific">Tribonema minus</name>
    <dbReference type="NCBI Taxonomy" id="303371"/>
    <lineage>
        <taxon>Eukaryota</taxon>
        <taxon>Sar</taxon>
        <taxon>Stramenopiles</taxon>
        <taxon>Ochrophyta</taxon>
        <taxon>PX clade</taxon>
        <taxon>Xanthophyceae</taxon>
        <taxon>Tribonematales</taxon>
        <taxon>Tribonemataceae</taxon>
        <taxon>Tribonema</taxon>
    </lineage>
</organism>
<evidence type="ECO:0000256" key="5">
    <source>
        <dbReference type="ARBA" id="ARBA00022723"/>
    </source>
</evidence>
<proteinExistence type="inferred from homology"/>
<keyword evidence="5" id="KW-0479">Metal-binding</keyword>
<dbReference type="Proteomes" id="UP000664859">
    <property type="component" value="Unassembled WGS sequence"/>
</dbReference>
<dbReference type="Gene3D" id="3.60.15.10">
    <property type="entry name" value="Ribonuclease Z/Hydroxyacylglutathione hydrolase-like"/>
    <property type="match status" value="1"/>
</dbReference>
<dbReference type="GO" id="GO:0046872">
    <property type="term" value="F:metal ion binding"/>
    <property type="evidence" value="ECO:0007669"/>
    <property type="project" value="UniProtKB-KW"/>
</dbReference>
<dbReference type="Pfam" id="PF00753">
    <property type="entry name" value="Lactamase_B"/>
    <property type="match status" value="1"/>
</dbReference>
<dbReference type="PANTHER" id="PTHR46018">
    <property type="entry name" value="ZINC PHOSPHODIESTERASE ELAC PROTEIN 1"/>
    <property type="match status" value="1"/>
</dbReference>
<keyword evidence="4" id="KW-0540">Nuclease</keyword>
<name>A0A836CJH3_9STRA</name>
<keyword evidence="7" id="KW-0378">Hydrolase</keyword>
<accession>A0A836CJH3</accession>
<dbReference type="CDD" id="cd07717">
    <property type="entry name" value="RNaseZ_ZiPD-like_MBL-fold"/>
    <property type="match status" value="1"/>
</dbReference>
<dbReference type="OrthoDB" id="527344at2759"/>
<dbReference type="PANTHER" id="PTHR46018:SF2">
    <property type="entry name" value="ZINC PHOSPHODIESTERASE ELAC PROTEIN 1"/>
    <property type="match status" value="1"/>
</dbReference>
<keyword evidence="12" id="KW-1185">Reference proteome</keyword>
<feature type="compositionally biased region" description="Low complexity" evidence="9">
    <location>
        <begin position="1"/>
        <end position="33"/>
    </location>
</feature>
<feature type="region of interest" description="Disordered" evidence="9">
    <location>
        <begin position="1"/>
        <end position="61"/>
    </location>
</feature>
<evidence type="ECO:0000256" key="1">
    <source>
        <dbReference type="ARBA" id="ARBA00001947"/>
    </source>
</evidence>
<evidence type="ECO:0000256" key="7">
    <source>
        <dbReference type="ARBA" id="ARBA00022801"/>
    </source>
</evidence>